<sequence>MDPGVVDNPVTLVIRAPNQKYGDQTINCFQNWTVQKLKAHLSDVYPSKPSCKDQRLVYSGKLLLDHFTLKDVLRKQDEYHMLHLVCASRTPPESPKPSSSSRSQSQQSPGPTSPSNPSSLQNGQSSPEETSEGLRQRSPYPYPHMYPGFMHRYSFITVLPTHVSWLHAQVQLHYSVTHTCILASCTGTASLQCYPHMYPGFMHRYSFITALLTHVSWLHAQVQLHYSVTHTCILASCTGTASVQRYPHMYPGFMHRYSFSTALPTHVSWLHAQVQLHYSVTHTCILATCTGTASLQCYPHMYPGFMHRYSFITALLTHVSWLHAQVQLHYSVTHTCILTSCKGTASLQRYPHMYPGFMHRYSFITALLTHVSWLHAQVQLHYSVTHTCILASCTGTASLQRYPHMYPGFMHRYSFITVLPTHVSWLHAQVQLHYSVTHTCILASCTGTASLQCYPHMYPGFMHRYSLITALPTHVSWLHAQVQLHYSVTHTCILASCTGTASLQRYPHMYPGFMHRYSFITALPTLYPDFMHRYSFITALPTHVSWLHAQVQLHYSVTHTCILTSCKGTASLQRYPHMYPGFMHSWPQMPPPPTQTQVYYHPMSLMWWQQLYAQQYFMHYHLMAASQQMRLDQTSSQSNQSGSHNHRAQADRHGNPEVQMNAQGGEVLNDEDLNRDWLDWVYTFSRAAILLSIVYFYSSFSRFVMVLVAMVVLYLHQAGWFPFNLDNDLPGDRPNQDEGEGEPQNQDLPEMDGAAEDASDEDGDSGVEGAEDPDSGPQNGFLSSTWSFIITFFMSLIPEGPANAAN</sequence>
<dbReference type="EMBL" id="JBBPFD010000014">
    <property type="protein sequence ID" value="KAK7898845.1"/>
    <property type="molecule type" value="Genomic_DNA"/>
</dbReference>
<feature type="compositionally biased region" description="Low complexity" evidence="8">
    <location>
        <begin position="96"/>
        <end position="119"/>
    </location>
</feature>
<evidence type="ECO:0000256" key="9">
    <source>
        <dbReference type="SAM" id="Phobius"/>
    </source>
</evidence>
<comment type="subcellular location">
    <subcellularLocation>
        <location evidence="1">Membrane</location>
        <topology evidence="1">Single-pass membrane protein</topology>
    </subcellularLocation>
</comment>
<dbReference type="PROSITE" id="PS50053">
    <property type="entry name" value="UBIQUITIN_2"/>
    <property type="match status" value="1"/>
</dbReference>
<feature type="compositionally biased region" description="Acidic residues" evidence="8">
    <location>
        <begin position="749"/>
        <end position="774"/>
    </location>
</feature>
<dbReference type="Proteomes" id="UP001460270">
    <property type="component" value="Unassembled WGS sequence"/>
</dbReference>
<comment type="function">
    <text evidence="6">Could be involved in the unfolded protein response (UPR) pathway.</text>
</comment>
<accession>A0AAW0NF04</accession>
<dbReference type="SMART" id="SM00213">
    <property type="entry name" value="UBQ"/>
    <property type="match status" value="1"/>
</dbReference>
<dbReference type="Pfam" id="PF00240">
    <property type="entry name" value="ubiquitin"/>
    <property type="match status" value="1"/>
</dbReference>
<dbReference type="GO" id="GO:0030968">
    <property type="term" value="P:endoplasmic reticulum unfolded protein response"/>
    <property type="evidence" value="ECO:0007669"/>
    <property type="project" value="TreeGrafter"/>
</dbReference>
<comment type="caution">
    <text evidence="11">The sequence shown here is derived from an EMBL/GenBank/DDBJ whole genome shotgun (WGS) entry which is preliminary data.</text>
</comment>
<evidence type="ECO:0000256" key="7">
    <source>
        <dbReference type="ARBA" id="ARBA00040901"/>
    </source>
</evidence>
<dbReference type="InterPro" id="IPR000626">
    <property type="entry name" value="Ubiquitin-like_dom"/>
</dbReference>
<organism evidence="11 12">
    <name type="scientific">Mugilogobius chulae</name>
    <name type="common">yellowstripe goby</name>
    <dbReference type="NCBI Taxonomy" id="88201"/>
    <lineage>
        <taxon>Eukaryota</taxon>
        <taxon>Metazoa</taxon>
        <taxon>Chordata</taxon>
        <taxon>Craniata</taxon>
        <taxon>Vertebrata</taxon>
        <taxon>Euteleostomi</taxon>
        <taxon>Actinopterygii</taxon>
        <taxon>Neopterygii</taxon>
        <taxon>Teleostei</taxon>
        <taxon>Neoteleostei</taxon>
        <taxon>Acanthomorphata</taxon>
        <taxon>Gobiaria</taxon>
        <taxon>Gobiiformes</taxon>
        <taxon>Gobioidei</taxon>
        <taxon>Gobiidae</taxon>
        <taxon>Gobionellinae</taxon>
        <taxon>Mugilogobius</taxon>
    </lineage>
</organism>
<feature type="region of interest" description="Disordered" evidence="8">
    <location>
        <begin position="633"/>
        <end position="660"/>
    </location>
</feature>
<evidence type="ECO:0000313" key="11">
    <source>
        <dbReference type="EMBL" id="KAK7898845.1"/>
    </source>
</evidence>
<feature type="region of interest" description="Disordered" evidence="8">
    <location>
        <begin position="729"/>
        <end position="781"/>
    </location>
</feature>
<dbReference type="FunFam" id="3.10.20.90:FF:000046">
    <property type="entry name" value="Homocysteine-responsive endoplasmic reticulum-resident ubiquitin-like domain member 2 protein"/>
    <property type="match status" value="1"/>
</dbReference>
<dbReference type="PANTHER" id="PTHR12943:SF5">
    <property type="entry name" value="HOMOCYSTEINE-RESPONSIVE ENDOPLASMIC RETICULUM-RESIDENT UBIQUITIN-LIKE DOMAIN MEMBER 2 PROTEIN"/>
    <property type="match status" value="1"/>
</dbReference>
<dbReference type="CDD" id="cd17119">
    <property type="entry name" value="Ubl_HERP2"/>
    <property type="match status" value="1"/>
</dbReference>
<keyword evidence="5" id="KW-0834">Unfolded protein response</keyword>
<evidence type="ECO:0000313" key="12">
    <source>
        <dbReference type="Proteomes" id="UP001460270"/>
    </source>
</evidence>
<reference evidence="12" key="1">
    <citation type="submission" date="2024-04" db="EMBL/GenBank/DDBJ databases">
        <title>Salinicola lusitanus LLJ914,a marine bacterium isolated from the Okinawa Trough.</title>
        <authorList>
            <person name="Li J."/>
        </authorList>
    </citation>
    <scope>NUCLEOTIDE SEQUENCE [LARGE SCALE GENOMIC DNA]</scope>
</reference>
<name>A0AAW0NF04_9GOBI</name>
<evidence type="ECO:0000256" key="1">
    <source>
        <dbReference type="ARBA" id="ARBA00004167"/>
    </source>
</evidence>
<dbReference type="InterPro" id="IPR029071">
    <property type="entry name" value="Ubiquitin-like_domsf"/>
</dbReference>
<feature type="domain" description="Ubiquitin-like" evidence="10">
    <location>
        <begin position="10"/>
        <end position="71"/>
    </location>
</feature>
<evidence type="ECO:0000256" key="5">
    <source>
        <dbReference type="ARBA" id="ARBA00023230"/>
    </source>
</evidence>
<evidence type="ECO:0000256" key="2">
    <source>
        <dbReference type="ARBA" id="ARBA00022692"/>
    </source>
</evidence>
<keyword evidence="2 9" id="KW-0812">Transmembrane</keyword>
<evidence type="ECO:0000256" key="3">
    <source>
        <dbReference type="ARBA" id="ARBA00022989"/>
    </source>
</evidence>
<feature type="region of interest" description="Disordered" evidence="8">
    <location>
        <begin position="88"/>
        <end position="138"/>
    </location>
</feature>
<feature type="transmembrane region" description="Helical" evidence="9">
    <location>
        <begin position="704"/>
        <end position="723"/>
    </location>
</feature>
<keyword evidence="12" id="KW-1185">Reference proteome</keyword>
<evidence type="ECO:0000256" key="4">
    <source>
        <dbReference type="ARBA" id="ARBA00023136"/>
    </source>
</evidence>
<gene>
    <name evidence="11" type="ORF">WMY93_019698</name>
</gene>
<proteinExistence type="predicted"/>
<keyword evidence="4 9" id="KW-0472">Membrane</keyword>
<evidence type="ECO:0000259" key="10">
    <source>
        <dbReference type="PROSITE" id="PS50053"/>
    </source>
</evidence>
<dbReference type="Gene3D" id="3.10.20.90">
    <property type="entry name" value="Phosphatidylinositol 3-kinase Catalytic Subunit, Chain A, domain 1"/>
    <property type="match status" value="1"/>
</dbReference>
<evidence type="ECO:0000256" key="6">
    <source>
        <dbReference type="ARBA" id="ARBA00037579"/>
    </source>
</evidence>
<protein>
    <recommendedName>
        <fullName evidence="7">Homocysteine-responsive endoplasmic reticulum-resident ubiquitin-like domain member 2 protein</fullName>
    </recommendedName>
</protein>
<dbReference type="GO" id="GO:0016020">
    <property type="term" value="C:membrane"/>
    <property type="evidence" value="ECO:0007669"/>
    <property type="project" value="UniProtKB-SubCell"/>
</dbReference>
<dbReference type="InterPro" id="IPR039751">
    <property type="entry name" value="HERPUD1/2"/>
</dbReference>
<evidence type="ECO:0000256" key="8">
    <source>
        <dbReference type="SAM" id="MobiDB-lite"/>
    </source>
</evidence>
<dbReference type="SUPFAM" id="SSF54236">
    <property type="entry name" value="Ubiquitin-like"/>
    <property type="match status" value="1"/>
</dbReference>
<keyword evidence="3 9" id="KW-1133">Transmembrane helix</keyword>
<dbReference type="AlphaFoldDB" id="A0AAW0NF04"/>
<dbReference type="PANTHER" id="PTHR12943">
    <property type="entry name" value="HOMOCYSTEINE-RESPONSIVE ENDOPLASMIC RETICULUM-RESIDENT UNIQUITIN-LIKE DOMAIN HERPUD PROTEIN FAMILY MEMBER"/>
    <property type="match status" value="1"/>
</dbReference>